<evidence type="ECO:0000256" key="1">
    <source>
        <dbReference type="SAM" id="MobiDB-lite"/>
    </source>
</evidence>
<evidence type="ECO:0000313" key="2">
    <source>
        <dbReference type="EMBL" id="AKJ29633.1"/>
    </source>
</evidence>
<reference evidence="2 3" key="1">
    <citation type="submission" date="2015-05" db="EMBL/GenBank/DDBJ databases">
        <authorList>
            <person name="Tang B."/>
            <person name="Yu Y."/>
        </authorList>
    </citation>
    <scope>NUCLEOTIDE SEQUENCE [LARGE SCALE GENOMIC DNA]</scope>
    <source>
        <strain evidence="2 3">DSM 7029</strain>
    </source>
</reference>
<keyword evidence="3" id="KW-1185">Reference proteome</keyword>
<name>A0A0G3BNR7_9BURK</name>
<dbReference type="Proteomes" id="UP000035352">
    <property type="component" value="Chromosome"/>
</dbReference>
<proteinExistence type="predicted"/>
<evidence type="ECO:0000313" key="3">
    <source>
        <dbReference type="Proteomes" id="UP000035352"/>
    </source>
</evidence>
<gene>
    <name evidence="2" type="ORF">AAW51_2942</name>
</gene>
<protein>
    <submittedName>
        <fullName evidence="2">Uncharacterized protein</fullName>
    </submittedName>
</protein>
<dbReference type="KEGG" id="pbh:AAW51_2942"/>
<feature type="region of interest" description="Disordered" evidence="1">
    <location>
        <begin position="167"/>
        <end position="186"/>
    </location>
</feature>
<sequence>MLWLGASCSVLAQTETGASAPKTGGGEAAATPAARAGERCEAAVAETIKAMRGRSADEVQFSGAKRALSPMTDDETGVKGEGQYAGNGSSPMPFTYSCAFNAKTGATSGVVFRDTGKRRSAPEQVGDADLTHISPEACETATASALKQKYPRVGRIAFGSDSRRVRSSAATRASLEGQGGVERAPGMSSVPFTYRCEFETRSGKLLSVQTRE</sequence>
<organism evidence="2 3">
    <name type="scientific">Caldimonas brevitalea</name>
    <dbReference type="NCBI Taxonomy" id="413882"/>
    <lineage>
        <taxon>Bacteria</taxon>
        <taxon>Pseudomonadati</taxon>
        <taxon>Pseudomonadota</taxon>
        <taxon>Betaproteobacteria</taxon>
        <taxon>Burkholderiales</taxon>
        <taxon>Sphaerotilaceae</taxon>
        <taxon>Caldimonas</taxon>
    </lineage>
</organism>
<accession>A0A0G3BNR7</accession>
<dbReference type="AlphaFoldDB" id="A0A0G3BNR7"/>
<dbReference type="EMBL" id="CP011371">
    <property type="protein sequence ID" value="AKJ29633.1"/>
    <property type="molecule type" value="Genomic_DNA"/>
</dbReference>